<keyword evidence="4 12" id="KW-1015">Disulfide bond</keyword>
<evidence type="ECO:0000313" key="17">
    <source>
        <dbReference type="Ensembl" id="ENSEASP00005016437.1"/>
    </source>
</evidence>
<dbReference type="SUPFAM" id="SSF48619">
    <property type="entry name" value="Phospholipase A2, PLA2"/>
    <property type="match status" value="1"/>
</dbReference>
<evidence type="ECO:0000256" key="13">
    <source>
        <dbReference type="RuleBase" id="RU003654"/>
    </source>
</evidence>
<comment type="similarity">
    <text evidence="2 13">Belongs to the phospholipase A2 family.</text>
</comment>
<feature type="binding site" evidence="11">
    <location>
        <position position="156"/>
    </location>
    <ligand>
        <name>Ca(2+)</name>
        <dbReference type="ChEBI" id="CHEBI:29108"/>
    </ligand>
</feature>
<feature type="domain" description="Phospholipase A2-like central" evidence="16">
    <location>
        <begin position="129"/>
        <end position="244"/>
    </location>
</feature>
<keyword evidence="11" id="KW-0479">Metal-binding</keyword>
<evidence type="ECO:0000256" key="2">
    <source>
        <dbReference type="ARBA" id="ARBA00007056"/>
    </source>
</evidence>
<organism evidence="17">
    <name type="scientific">Equus asinus asinus</name>
    <dbReference type="NCBI Taxonomy" id="83772"/>
    <lineage>
        <taxon>Eukaryota</taxon>
        <taxon>Metazoa</taxon>
        <taxon>Chordata</taxon>
        <taxon>Craniata</taxon>
        <taxon>Vertebrata</taxon>
        <taxon>Euteleostomi</taxon>
        <taxon>Mammalia</taxon>
        <taxon>Eutheria</taxon>
        <taxon>Laurasiatheria</taxon>
        <taxon>Perissodactyla</taxon>
        <taxon>Equidae</taxon>
        <taxon>Equus</taxon>
    </lineage>
</organism>
<feature type="active site" evidence="10">
    <location>
        <position position="174"/>
    </location>
</feature>
<dbReference type="InterPro" id="IPR033112">
    <property type="entry name" value="PLA2_Asp_AS"/>
</dbReference>
<feature type="disulfide bond" evidence="12">
    <location>
        <begin position="176"/>
        <end position="250"/>
    </location>
</feature>
<evidence type="ECO:0000259" key="16">
    <source>
        <dbReference type="SMART" id="SM00085"/>
    </source>
</evidence>
<dbReference type="InterPro" id="IPR036444">
    <property type="entry name" value="PLipase_A2_dom_sf"/>
</dbReference>
<dbReference type="Gene3D" id="1.20.90.10">
    <property type="entry name" value="Phospholipase A2 domain"/>
    <property type="match status" value="1"/>
</dbReference>
<comment type="catalytic activity">
    <reaction evidence="6">
        <text>N-hexadecanoyl-1,2-di-(9Z-octadecenoyl)-sn-glycero-3-phosphoethanolamine + H2O = N-hexadecanoyl-1-(9Z-octadecenoyl)-sn-glycero-3-phosphoethanolamine + (9Z)-octadecenoate + H(+)</text>
        <dbReference type="Rhea" id="RHEA:45424"/>
        <dbReference type="ChEBI" id="CHEBI:15377"/>
        <dbReference type="ChEBI" id="CHEBI:15378"/>
        <dbReference type="ChEBI" id="CHEBI:30823"/>
        <dbReference type="ChEBI" id="CHEBI:78097"/>
        <dbReference type="ChEBI" id="CHEBI:85217"/>
    </reaction>
    <physiologicalReaction direction="left-to-right" evidence="6">
        <dbReference type="Rhea" id="RHEA:45425"/>
    </physiologicalReaction>
</comment>
<evidence type="ECO:0000256" key="15">
    <source>
        <dbReference type="SAM" id="MobiDB-lite"/>
    </source>
</evidence>
<dbReference type="GO" id="GO:0005509">
    <property type="term" value="F:calcium ion binding"/>
    <property type="evidence" value="ECO:0007669"/>
    <property type="project" value="InterPro"/>
</dbReference>
<sequence length="254" mass="27323">MFNITSVPPPPPRLLLLLDAQVSAARWLQVVISAENPCCALTPRPDPCHTPFLRDSPQAPVRDTPGPDPPCGPRAPSTPRCGGPGETLRAAAGARPCPAPPGPCGRVRPGAGSGGASREGVASHVHRRGLLELAGTVSCVGSRSPIAYVNYGCYCGLGGNGYPVDDIDRCCYKHDCCYIRAEKAGCYPKTESYSWQCVQQTIVCEPTADKCQELMCKCDQEFAYCLAPTTYNLKYLFYPHFLCGIDLPKCDQLD</sequence>
<dbReference type="GO" id="GO:0005576">
    <property type="term" value="C:extracellular region"/>
    <property type="evidence" value="ECO:0007669"/>
    <property type="project" value="UniProtKB-SubCell"/>
</dbReference>
<feature type="disulfide bond" evidence="12">
    <location>
        <begin position="155"/>
        <end position="171"/>
    </location>
</feature>
<evidence type="ECO:0000256" key="8">
    <source>
        <dbReference type="ARBA" id="ARBA00048699"/>
    </source>
</evidence>
<comment type="cofactor">
    <cofactor evidence="11">
        <name>Ca(2+)</name>
        <dbReference type="ChEBI" id="CHEBI:29108"/>
    </cofactor>
    <text evidence="11">Binds 1 Ca(2+) ion per subunit.</text>
</comment>
<comment type="catalytic activity">
    <reaction evidence="8">
        <text>1-hexadecanoyl-2-(9Z-octadecenoyl)-sn-glycero-3-phosphocholine + H2O = 1-hexadecanoyl-sn-glycero-3-phosphocholine + (9Z)-octadecenoate + H(+)</text>
        <dbReference type="Rhea" id="RHEA:38779"/>
        <dbReference type="ChEBI" id="CHEBI:15377"/>
        <dbReference type="ChEBI" id="CHEBI:15378"/>
        <dbReference type="ChEBI" id="CHEBI:30823"/>
        <dbReference type="ChEBI" id="CHEBI:72998"/>
        <dbReference type="ChEBI" id="CHEBI:73001"/>
    </reaction>
    <physiologicalReaction direction="left-to-right" evidence="8">
        <dbReference type="Rhea" id="RHEA:38780"/>
    </physiologicalReaction>
</comment>
<evidence type="ECO:0000256" key="1">
    <source>
        <dbReference type="ARBA" id="ARBA00004613"/>
    </source>
</evidence>
<dbReference type="AlphaFoldDB" id="A0A8C4LZB5"/>
<comment type="subcellular location">
    <subcellularLocation>
        <location evidence="1 14">Secreted</location>
    </subcellularLocation>
</comment>
<feature type="binding site" evidence="11">
    <location>
        <position position="158"/>
    </location>
    <ligand>
        <name>Ca(2+)</name>
        <dbReference type="ChEBI" id="CHEBI:29108"/>
    </ligand>
</feature>
<proteinExistence type="inferred from homology"/>
<comment type="catalytic activity">
    <reaction evidence="9">
        <text>1-hexadecanoyl-2-(9Z,12Z-octadecadienoyl)-sn-glycero-3-phosphoethanolamine + H2O = 1-hexadecanoyl-sn-glycero-3-phosphoethanolamine + (9Z,12Z)-octadecadienoate + H(+)</text>
        <dbReference type="Rhea" id="RHEA:40815"/>
        <dbReference type="ChEBI" id="CHEBI:15377"/>
        <dbReference type="ChEBI" id="CHEBI:15378"/>
        <dbReference type="ChEBI" id="CHEBI:30245"/>
        <dbReference type="ChEBI" id="CHEBI:73004"/>
        <dbReference type="ChEBI" id="CHEBI:73008"/>
    </reaction>
    <physiologicalReaction direction="left-to-right" evidence="9">
        <dbReference type="Rhea" id="RHEA:40816"/>
    </physiologicalReaction>
</comment>
<feature type="binding site" evidence="11">
    <location>
        <position position="154"/>
    </location>
    <ligand>
        <name>Ca(2+)</name>
        <dbReference type="ChEBI" id="CHEBI:29108"/>
    </ligand>
</feature>
<dbReference type="SMART" id="SM00085">
    <property type="entry name" value="PA2c"/>
    <property type="match status" value="1"/>
</dbReference>
<dbReference type="PROSITE" id="PS00119">
    <property type="entry name" value="PA2_ASP"/>
    <property type="match status" value="1"/>
</dbReference>
<feature type="active site" evidence="10">
    <location>
        <position position="219"/>
    </location>
</feature>
<evidence type="ECO:0000256" key="10">
    <source>
        <dbReference type="PIRSR" id="PIRSR601211-1"/>
    </source>
</evidence>
<dbReference type="PROSITE" id="PS00118">
    <property type="entry name" value="PA2_HIS"/>
    <property type="match status" value="1"/>
</dbReference>
<dbReference type="CDD" id="cd00125">
    <property type="entry name" value="PLA2c"/>
    <property type="match status" value="1"/>
</dbReference>
<name>A0A8C4LZB5_EQUAS</name>
<keyword evidence="14" id="KW-0378">Hydrolase</keyword>
<feature type="disulfide bond" evidence="12">
    <location>
        <begin position="153"/>
        <end position="243"/>
    </location>
</feature>
<dbReference type="InterPro" id="IPR001211">
    <property type="entry name" value="PLA2"/>
</dbReference>
<evidence type="ECO:0000256" key="5">
    <source>
        <dbReference type="ARBA" id="ARBA00048015"/>
    </source>
</evidence>
<dbReference type="GO" id="GO:0016042">
    <property type="term" value="P:lipid catabolic process"/>
    <property type="evidence" value="ECO:0007669"/>
    <property type="project" value="InterPro"/>
</dbReference>
<keyword evidence="11 14" id="KW-0106">Calcium</keyword>
<keyword evidence="3 14" id="KW-0964">Secreted</keyword>
<evidence type="ECO:0000256" key="6">
    <source>
        <dbReference type="ARBA" id="ARBA00048221"/>
    </source>
</evidence>
<dbReference type="InterPro" id="IPR016090">
    <property type="entry name" value="PLA2-like_dom"/>
</dbReference>
<dbReference type="Ensembl" id="ENSEAST00005017850.1">
    <property type="protein sequence ID" value="ENSEASP00005016437.1"/>
    <property type="gene ID" value="ENSEASG00005011382.1"/>
</dbReference>
<comment type="catalytic activity">
    <reaction evidence="14">
        <text>a 1,2-diacyl-sn-glycero-3-phosphocholine + H2O = a 1-acyl-sn-glycero-3-phosphocholine + a fatty acid + H(+)</text>
        <dbReference type="Rhea" id="RHEA:15801"/>
        <dbReference type="ChEBI" id="CHEBI:15377"/>
        <dbReference type="ChEBI" id="CHEBI:15378"/>
        <dbReference type="ChEBI" id="CHEBI:28868"/>
        <dbReference type="ChEBI" id="CHEBI:57643"/>
        <dbReference type="ChEBI" id="CHEBI:58168"/>
        <dbReference type="EC" id="3.1.1.4"/>
    </reaction>
</comment>
<dbReference type="GO" id="GO:0005543">
    <property type="term" value="F:phospholipid binding"/>
    <property type="evidence" value="ECO:0007669"/>
    <property type="project" value="TreeGrafter"/>
</dbReference>
<dbReference type="FunFam" id="1.20.90.10:FF:000001">
    <property type="entry name" value="Basic phospholipase A2 homolog"/>
    <property type="match status" value="1"/>
</dbReference>
<feature type="binding site" evidence="11">
    <location>
        <position position="175"/>
    </location>
    <ligand>
        <name>Ca(2+)</name>
        <dbReference type="ChEBI" id="CHEBI:29108"/>
    </ligand>
</feature>
<feature type="disulfide bond" evidence="12">
    <location>
        <begin position="186"/>
        <end position="211"/>
    </location>
</feature>
<evidence type="ECO:0000256" key="14">
    <source>
        <dbReference type="RuleBase" id="RU361236"/>
    </source>
</evidence>
<comment type="catalytic activity">
    <reaction evidence="7">
        <text>1,2-dihexadecanoyl-sn-glycero-3-phosphocholine + H2O = 1-hexadecanoyl-sn-glycero-3-phosphocholine + hexadecanoate + H(+)</text>
        <dbReference type="Rhea" id="RHEA:41223"/>
        <dbReference type="ChEBI" id="CHEBI:7896"/>
        <dbReference type="ChEBI" id="CHEBI:15377"/>
        <dbReference type="ChEBI" id="CHEBI:15378"/>
        <dbReference type="ChEBI" id="CHEBI:72998"/>
        <dbReference type="ChEBI" id="CHEBI:72999"/>
    </reaction>
    <physiologicalReaction direction="left-to-right" evidence="7">
        <dbReference type="Rhea" id="RHEA:41224"/>
    </physiologicalReaction>
</comment>
<evidence type="ECO:0000256" key="11">
    <source>
        <dbReference type="PIRSR" id="PIRSR601211-2"/>
    </source>
</evidence>
<dbReference type="InterPro" id="IPR033113">
    <property type="entry name" value="PLA2_histidine"/>
</dbReference>
<comment type="catalytic activity">
    <reaction evidence="5">
        <text>1-hexadecanoyl-2-(9Z-octadecenoyl)-sn-glycero-3-phospho-(1'-sn-glycerol) + H2O = 1-hexadecanoyl-sn-glycero-3-phospho-(1'-sn-glycerol) + (9Z)-octadecenoate + H(+)</text>
        <dbReference type="Rhea" id="RHEA:40919"/>
        <dbReference type="ChEBI" id="CHEBI:15377"/>
        <dbReference type="ChEBI" id="CHEBI:15378"/>
        <dbReference type="ChEBI" id="CHEBI:30823"/>
        <dbReference type="ChEBI" id="CHEBI:72841"/>
        <dbReference type="ChEBI" id="CHEBI:75158"/>
    </reaction>
    <physiologicalReaction direction="left-to-right" evidence="5">
        <dbReference type="Rhea" id="RHEA:40920"/>
    </physiologicalReaction>
</comment>
<dbReference type="PANTHER" id="PTHR11716">
    <property type="entry name" value="PHOSPHOLIPASE A2 FAMILY MEMBER"/>
    <property type="match status" value="1"/>
</dbReference>
<keyword evidence="14" id="KW-0443">Lipid metabolism</keyword>
<evidence type="ECO:0000256" key="9">
    <source>
        <dbReference type="ARBA" id="ARBA00049039"/>
    </source>
</evidence>
<feature type="disulfide bond" evidence="12">
    <location>
        <begin position="204"/>
        <end position="216"/>
    </location>
</feature>
<accession>A0A8C4LZB5</accession>
<evidence type="ECO:0000256" key="4">
    <source>
        <dbReference type="ARBA" id="ARBA00023157"/>
    </source>
</evidence>
<feature type="region of interest" description="Disordered" evidence="15">
    <location>
        <begin position="50"/>
        <end position="85"/>
    </location>
</feature>
<dbReference type="Pfam" id="PF00068">
    <property type="entry name" value="Phospholip_A2_1"/>
    <property type="match status" value="1"/>
</dbReference>
<dbReference type="GO" id="GO:0006644">
    <property type="term" value="P:phospholipid metabolic process"/>
    <property type="evidence" value="ECO:0007669"/>
    <property type="project" value="InterPro"/>
</dbReference>
<protein>
    <recommendedName>
        <fullName evidence="14">Phospholipase A2</fullName>
        <ecNumber evidence="14">3.1.1.4</ecNumber>
    </recommendedName>
</protein>
<evidence type="ECO:0000256" key="7">
    <source>
        <dbReference type="ARBA" id="ARBA00048227"/>
    </source>
</evidence>
<dbReference type="EC" id="3.1.1.4" evidence="14"/>
<evidence type="ECO:0000256" key="3">
    <source>
        <dbReference type="ARBA" id="ARBA00022525"/>
    </source>
</evidence>
<feature type="disulfide bond" evidence="12">
    <location>
        <begin position="170"/>
        <end position="225"/>
    </location>
</feature>
<dbReference type="PANTHER" id="PTHR11716:SF4">
    <property type="entry name" value="GROUP 10 SECRETORY PHOSPHOLIPASE A2"/>
    <property type="match status" value="1"/>
</dbReference>
<reference evidence="17" key="1">
    <citation type="submission" date="2023-03" db="UniProtKB">
        <authorList>
            <consortium name="Ensembl"/>
        </authorList>
    </citation>
    <scope>IDENTIFICATION</scope>
</reference>
<feature type="disulfide bond" evidence="12">
    <location>
        <begin position="177"/>
        <end position="218"/>
    </location>
</feature>
<dbReference type="GO" id="GO:0047498">
    <property type="term" value="F:calcium-dependent phospholipase A2 activity"/>
    <property type="evidence" value="ECO:0007669"/>
    <property type="project" value="TreeGrafter"/>
</dbReference>
<dbReference type="PRINTS" id="PR00389">
    <property type="entry name" value="PHPHLIPASEA2"/>
</dbReference>
<dbReference type="GO" id="GO:0050482">
    <property type="term" value="P:arachidonate secretion"/>
    <property type="evidence" value="ECO:0007669"/>
    <property type="project" value="InterPro"/>
</dbReference>
<evidence type="ECO:0000256" key="12">
    <source>
        <dbReference type="PIRSR" id="PIRSR601211-3"/>
    </source>
</evidence>